<organism evidence="1 2">
    <name type="scientific">Neorhizobium alkalisoli</name>
    <dbReference type="NCBI Taxonomy" id="528178"/>
    <lineage>
        <taxon>Bacteria</taxon>
        <taxon>Pseudomonadati</taxon>
        <taxon>Pseudomonadota</taxon>
        <taxon>Alphaproteobacteria</taxon>
        <taxon>Hyphomicrobiales</taxon>
        <taxon>Rhizobiaceae</taxon>
        <taxon>Rhizobium/Agrobacterium group</taxon>
        <taxon>Neorhizobium</taxon>
    </lineage>
</organism>
<evidence type="ECO:0000313" key="2">
    <source>
        <dbReference type="Proteomes" id="UP000320653"/>
    </source>
</evidence>
<reference evidence="1 2" key="1">
    <citation type="submission" date="2019-06" db="EMBL/GenBank/DDBJ databases">
        <title>Sorghum-associated microbial communities from plants grown in Nebraska, USA.</title>
        <authorList>
            <person name="Schachtman D."/>
        </authorList>
    </citation>
    <scope>NUCLEOTIDE SEQUENCE [LARGE SCALE GENOMIC DNA]</scope>
    <source>
        <strain evidence="1 2">1225</strain>
    </source>
</reference>
<evidence type="ECO:0000313" key="1">
    <source>
        <dbReference type="EMBL" id="TWF46410.1"/>
    </source>
</evidence>
<dbReference type="Proteomes" id="UP000320653">
    <property type="component" value="Unassembled WGS sequence"/>
</dbReference>
<dbReference type="EMBL" id="VIWP01000015">
    <property type="protein sequence ID" value="TWF46410.1"/>
    <property type="molecule type" value="Genomic_DNA"/>
</dbReference>
<protein>
    <submittedName>
        <fullName evidence="1">Uncharacterized protein</fullName>
    </submittedName>
</protein>
<gene>
    <name evidence="1" type="ORF">FHW37_115107</name>
</gene>
<dbReference type="OrthoDB" id="8410720at2"/>
<proteinExistence type="predicted"/>
<dbReference type="RefSeq" id="WP_145643345.1">
    <property type="nucleotide sequence ID" value="NZ_VIWP01000015.1"/>
</dbReference>
<dbReference type="AlphaFoldDB" id="A0A561Q7U6"/>
<comment type="caution">
    <text evidence="1">The sequence shown here is derived from an EMBL/GenBank/DDBJ whole genome shotgun (WGS) entry which is preliminary data.</text>
</comment>
<accession>A0A561Q7U6</accession>
<keyword evidence="2" id="KW-1185">Reference proteome</keyword>
<name>A0A561Q7U6_9HYPH</name>
<sequence>MMIIDDWLEDRIYEHRFLDVIPDDVTEFAMLAGILRARAVSEGYRIELLEDACGGDVTAYLMAQHAVVAGQRPQSMSAPQVL</sequence>